<evidence type="ECO:0000313" key="2">
    <source>
        <dbReference type="Proteomes" id="UP001239111"/>
    </source>
</evidence>
<sequence>MQSKQNHSDSVTNGELKQVKVDNWGTFFLQRLLQLYCKEELLDLSLRFPTSNNMLKVHKLVVTTCTDYFHQLYQEQNGDAASPSDVIEMPSDMPFECVKSIIRFMYTGQLDFWTAELNSLYATALKLKMSVLTKLLDAQMDSSNPSPPKRCVYTPASALKQTTIKTEPSGNVSDRKVLAPKKKTESHSATIIMEHVMDSPVHYPRQRTTMDVTEGPSRFDLPEVEELTLGVFSSFDDITYNTQPIVQAFEKNTTLSADNTLDDTTFKSEDLPPVVKEQKASSSDDDWEDPDTDFLGSKNGSDSRRNFGGSNQQFSPNTASGESGDNHEKIIREVLKKYPHLVEQKKNIRLKIMQKDAKSECAAPGKTKVSYVVMKPDSLLPNNTDKSGSRSTKDGQVDNSETGPWKCYKCDLEEHYTSYQMYRRHMQDVHDEKFDPRVCEHCGFKASKRNILMYHLYTKHNVPPPKNMSFPKCKLCPYVALSESLMVRHQLNHKHKSSNQDSQRSTSDSAQNRQCVKNQSDSTGKIKQVIKSEPQSLDYTNTSRKFFTRSEKSVQPSSVSKSQSTKLSYDARKFIPYGKDGTKRTFVKQEKVPANSVDGRGRNQQMVAVNDEDYQFQNIQDYPVTISGDDEIMVQNSDRGMVVYVQDSNYDASDGSNVIYETRQYTQMEDGTVEEVVEELEAIEEDGESGNVQTEEVQRMDTDEQGNHNTDQTTANESTEIEEVIEYLEEETEILEYETHPEN</sequence>
<gene>
    <name evidence="1" type="ORF">QAD02_015393</name>
</gene>
<dbReference type="Proteomes" id="UP001239111">
    <property type="component" value="Chromosome 2"/>
</dbReference>
<protein>
    <submittedName>
        <fullName evidence="1">Uncharacterized protein</fullName>
    </submittedName>
</protein>
<comment type="caution">
    <text evidence="1">The sequence shown here is derived from an EMBL/GenBank/DDBJ whole genome shotgun (WGS) entry which is preliminary data.</text>
</comment>
<proteinExistence type="predicted"/>
<dbReference type="EMBL" id="CM056742">
    <property type="protein sequence ID" value="KAJ8679606.1"/>
    <property type="molecule type" value="Genomic_DNA"/>
</dbReference>
<keyword evidence="2" id="KW-1185">Reference proteome</keyword>
<reference evidence="1" key="1">
    <citation type="submission" date="2023-04" db="EMBL/GenBank/DDBJ databases">
        <title>A chromosome-level genome assembly of the parasitoid wasp Eretmocerus hayati.</title>
        <authorList>
            <person name="Zhong Y."/>
            <person name="Liu S."/>
            <person name="Liu Y."/>
        </authorList>
    </citation>
    <scope>NUCLEOTIDE SEQUENCE</scope>
    <source>
        <strain evidence="1">ZJU_SS_LIU_2023</strain>
    </source>
</reference>
<name>A0ACC2P9D7_9HYME</name>
<accession>A0ACC2P9D7</accession>
<evidence type="ECO:0000313" key="1">
    <source>
        <dbReference type="EMBL" id="KAJ8679606.1"/>
    </source>
</evidence>
<organism evidence="1 2">
    <name type="scientific">Eretmocerus hayati</name>
    <dbReference type="NCBI Taxonomy" id="131215"/>
    <lineage>
        <taxon>Eukaryota</taxon>
        <taxon>Metazoa</taxon>
        <taxon>Ecdysozoa</taxon>
        <taxon>Arthropoda</taxon>
        <taxon>Hexapoda</taxon>
        <taxon>Insecta</taxon>
        <taxon>Pterygota</taxon>
        <taxon>Neoptera</taxon>
        <taxon>Endopterygota</taxon>
        <taxon>Hymenoptera</taxon>
        <taxon>Apocrita</taxon>
        <taxon>Proctotrupomorpha</taxon>
        <taxon>Chalcidoidea</taxon>
        <taxon>Aphelinidae</taxon>
        <taxon>Aphelininae</taxon>
        <taxon>Eretmocerus</taxon>
    </lineage>
</organism>